<feature type="compositionally biased region" description="Low complexity" evidence="1">
    <location>
        <begin position="50"/>
        <end position="63"/>
    </location>
</feature>
<evidence type="ECO:0000313" key="2">
    <source>
        <dbReference type="EMBL" id="NMO05327.1"/>
    </source>
</evidence>
<feature type="compositionally biased region" description="Acidic residues" evidence="1">
    <location>
        <begin position="1"/>
        <end position="16"/>
    </location>
</feature>
<feature type="non-terminal residue" evidence="2">
    <location>
        <position position="216"/>
    </location>
</feature>
<dbReference type="EMBL" id="JABBNB010000096">
    <property type="protein sequence ID" value="NMO05327.1"/>
    <property type="molecule type" value="Genomic_DNA"/>
</dbReference>
<evidence type="ECO:0008006" key="4">
    <source>
        <dbReference type="Google" id="ProtNLM"/>
    </source>
</evidence>
<feature type="compositionally biased region" description="Acidic residues" evidence="1">
    <location>
        <begin position="40"/>
        <end position="49"/>
    </location>
</feature>
<sequence>LDCDEVGDPTDSDDVGESARLNDLDCDDVGESATGSDTADTADTDDTDDGAAAAGEGSSTGGTRRMRAPGGESPPEPADPVDPAQSDPTEPVRPTPDDPATTDDPTPDAGDDPGAGAGGGVIVLPGTQPHNPYRPSTALDTFIRIRDCYTLIPGNPHSAFHCDLDHWTEFDHADPAAGGQTEPGNLGAKDRFAHNAKTHGDWVDDLITDPDGHVRP</sequence>
<gene>
    <name evidence="2" type="ORF">HH308_29340</name>
</gene>
<keyword evidence="3" id="KW-1185">Reference proteome</keyword>
<comment type="caution">
    <text evidence="2">The sequence shown here is derived from an EMBL/GenBank/DDBJ whole genome shotgun (WGS) entry which is preliminary data.</text>
</comment>
<evidence type="ECO:0000313" key="3">
    <source>
        <dbReference type="Proteomes" id="UP000550729"/>
    </source>
</evidence>
<dbReference type="AlphaFoldDB" id="A0A848L446"/>
<name>A0A848L446_9ACTN</name>
<evidence type="ECO:0000256" key="1">
    <source>
        <dbReference type="SAM" id="MobiDB-lite"/>
    </source>
</evidence>
<feature type="region of interest" description="Disordered" evidence="1">
    <location>
        <begin position="1"/>
        <end position="135"/>
    </location>
</feature>
<proteinExistence type="predicted"/>
<organism evidence="2 3">
    <name type="scientific">Gordonia asplenii</name>
    <dbReference type="NCBI Taxonomy" id="2725283"/>
    <lineage>
        <taxon>Bacteria</taxon>
        <taxon>Bacillati</taxon>
        <taxon>Actinomycetota</taxon>
        <taxon>Actinomycetes</taxon>
        <taxon>Mycobacteriales</taxon>
        <taxon>Gordoniaceae</taxon>
        <taxon>Gordonia</taxon>
    </lineage>
</organism>
<protein>
    <recommendedName>
        <fullName evidence="4">HNH endonuclease</fullName>
    </recommendedName>
</protein>
<dbReference type="Proteomes" id="UP000550729">
    <property type="component" value="Unassembled WGS sequence"/>
</dbReference>
<accession>A0A848L446</accession>
<feature type="non-terminal residue" evidence="2">
    <location>
        <position position="1"/>
    </location>
</feature>
<reference evidence="2 3" key="1">
    <citation type="submission" date="2020-04" db="EMBL/GenBank/DDBJ databases">
        <title>Gordonia sp. nov. TBRC 11910.</title>
        <authorList>
            <person name="Suriyachadkun C."/>
        </authorList>
    </citation>
    <scope>NUCLEOTIDE SEQUENCE [LARGE SCALE GENOMIC DNA]</scope>
    <source>
        <strain evidence="2 3">TBRC 11910</strain>
    </source>
</reference>